<protein>
    <submittedName>
        <fullName evidence="1">Uncharacterized protein</fullName>
    </submittedName>
</protein>
<gene>
    <name evidence="1" type="ORF">PSDVSF_34180</name>
</gene>
<evidence type="ECO:0000313" key="2">
    <source>
        <dbReference type="Proteomes" id="UP001053296"/>
    </source>
</evidence>
<dbReference type="EMBL" id="AP024485">
    <property type="protein sequence ID" value="BCS90176.1"/>
    <property type="molecule type" value="Genomic_DNA"/>
</dbReference>
<name>A0ABM7PAR7_9BACT</name>
<sequence length="87" mass="9690">MSRNTLKATKKMTNDRLPWAWVIPQASTIRGSAGRYMSVDKGGNAASNDSRIKVGMNQDSVVSVKDESAMFYEYSPKVNKAYRAKKV</sequence>
<accession>A0ABM7PAR7</accession>
<dbReference type="Proteomes" id="UP001053296">
    <property type="component" value="Chromosome"/>
</dbReference>
<organism evidence="1 2">
    <name type="scientific">Pseudodesulfovibrio sediminis</name>
    <dbReference type="NCBI Taxonomy" id="2810563"/>
    <lineage>
        <taxon>Bacteria</taxon>
        <taxon>Pseudomonadati</taxon>
        <taxon>Thermodesulfobacteriota</taxon>
        <taxon>Desulfovibrionia</taxon>
        <taxon>Desulfovibrionales</taxon>
        <taxon>Desulfovibrionaceae</taxon>
    </lineage>
</organism>
<keyword evidence="2" id="KW-1185">Reference proteome</keyword>
<reference evidence="1" key="1">
    <citation type="journal article" date="2022" name="Arch. Microbiol.">
        <title>Pseudodesulfovibrio sediminis sp. nov., a mesophilic and neutrophilic sulfate-reducing bacterium isolated from sediment of a brackish lake.</title>
        <authorList>
            <person name="Takahashi A."/>
            <person name="Kojima H."/>
            <person name="Watanabe M."/>
            <person name="Fukui M."/>
        </authorList>
    </citation>
    <scope>NUCLEOTIDE SEQUENCE</scope>
    <source>
        <strain evidence="1">SF6</strain>
    </source>
</reference>
<evidence type="ECO:0000313" key="1">
    <source>
        <dbReference type="EMBL" id="BCS90176.1"/>
    </source>
</evidence>
<proteinExistence type="predicted"/>